<dbReference type="eggNOG" id="ENOG5031Z7G">
    <property type="taxonomic scope" value="Bacteria"/>
</dbReference>
<keyword evidence="1" id="KW-0812">Transmembrane</keyword>
<organism evidence="2 3">
    <name type="scientific">Corynebacterium glyciniphilum AJ 3170</name>
    <dbReference type="NCBI Taxonomy" id="1404245"/>
    <lineage>
        <taxon>Bacteria</taxon>
        <taxon>Bacillati</taxon>
        <taxon>Actinomycetota</taxon>
        <taxon>Actinomycetes</taxon>
        <taxon>Mycobacteriales</taxon>
        <taxon>Corynebacteriaceae</taxon>
        <taxon>Corynebacterium</taxon>
    </lineage>
</organism>
<dbReference type="Proteomes" id="UP000023703">
    <property type="component" value="Chromosome"/>
</dbReference>
<feature type="transmembrane region" description="Helical" evidence="1">
    <location>
        <begin position="58"/>
        <end position="78"/>
    </location>
</feature>
<feature type="transmembrane region" description="Helical" evidence="1">
    <location>
        <begin position="12"/>
        <end position="33"/>
    </location>
</feature>
<dbReference type="STRING" id="1404245.CGLY_09545"/>
<protein>
    <submittedName>
        <fullName evidence="2">Putative membrane protein</fullName>
    </submittedName>
</protein>
<dbReference type="OrthoDB" id="4427647at2"/>
<evidence type="ECO:0000313" key="2">
    <source>
        <dbReference type="EMBL" id="AHW64354.1"/>
    </source>
</evidence>
<accession>X5DSU1</accession>
<keyword evidence="3" id="KW-1185">Reference proteome</keyword>
<dbReference type="RefSeq" id="WP_038549041.1">
    <property type="nucleotide sequence ID" value="NZ_CP006842.1"/>
</dbReference>
<dbReference type="HOGENOM" id="CLU_107078_1_0_11"/>
<keyword evidence="1" id="KW-0472">Membrane</keyword>
<keyword evidence="1" id="KW-1133">Transmembrane helix</keyword>
<reference evidence="2 3" key="1">
    <citation type="journal article" date="2015" name="Int. J. Syst. Evol. Microbiol.">
        <title>Revisiting Corynebacterium glyciniphilum (ex Kubota et al., 1972) sp. nov., nom. rev., isolated from putrefied banana.</title>
        <authorList>
            <person name="Al-Dilaimi A."/>
            <person name="Bednarz H."/>
            <person name="Lomker A."/>
            <person name="Niehaus K."/>
            <person name="Kalinowski J."/>
            <person name="Ruckert C."/>
        </authorList>
    </citation>
    <scope>NUCLEOTIDE SEQUENCE [LARGE SCALE GENOMIC DNA]</scope>
    <source>
        <strain evidence="2">AJ 3170</strain>
    </source>
</reference>
<feature type="transmembrane region" description="Helical" evidence="1">
    <location>
        <begin position="90"/>
        <end position="114"/>
    </location>
</feature>
<gene>
    <name evidence="2" type="ORF">CGLY_09545</name>
</gene>
<evidence type="ECO:0000256" key="1">
    <source>
        <dbReference type="SAM" id="Phobius"/>
    </source>
</evidence>
<evidence type="ECO:0000313" key="3">
    <source>
        <dbReference type="Proteomes" id="UP000023703"/>
    </source>
</evidence>
<dbReference type="EMBL" id="CP006842">
    <property type="protein sequence ID" value="AHW64354.1"/>
    <property type="molecule type" value="Genomic_DNA"/>
</dbReference>
<proteinExistence type="predicted"/>
<dbReference type="AlphaFoldDB" id="X5DSU1"/>
<dbReference type="KEGG" id="cgy:CGLY_09545"/>
<name>X5DSU1_9CORY</name>
<sequence length="173" mass="17939">MTASRRVLIGQSAKTLTVFLAVFSISGLLWGWWRPAVTAVVTDTGAAELDPATSGAPFLSFAVFALATGLLGAILAGWSFWRSPRLRGPVMLLAVIALAFLGAAVFLLFGNWIADALHGTDITAGLADNLSPGQDVTIVSKVTGAAGYLAAPAAAAVVYWTCSLFAPDTAFEH</sequence>